<reference evidence="2 3" key="1">
    <citation type="submission" date="2018-12" db="EMBL/GenBank/DDBJ databases">
        <title>bacterium Hansschlegelia zhihuaiae S113.</title>
        <authorList>
            <person name="He J."/>
        </authorList>
    </citation>
    <scope>NUCLEOTIDE SEQUENCE [LARGE SCALE GENOMIC DNA]</scope>
    <source>
        <strain evidence="2 3">S 113</strain>
    </source>
</reference>
<protein>
    <submittedName>
        <fullName evidence="2">Uncharacterized protein</fullName>
    </submittedName>
</protein>
<evidence type="ECO:0000256" key="1">
    <source>
        <dbReference type="SAM" id="MobiDB-lite"/>
    </source>
</evidence>
<evidence type="ECO:0000313" key="3">
    <source>
        <dbReference type="Proteomes" id="UP000289708"/>
    </source>
</evidence>
<sequence>MTEALPQPSDSEPSFARALTLWRDHQRREAPFPEAGERPYSPGSERTLSSYAPYAVALALALGAGAAFASLATAPALDDSIDTVAALDARTMGLARNLDSSGQQTKAATLNRDVSTMKSEIARLQRALDQARSNQAAQSKAVAGQAASNQEEVRSLKAEIANLQRTLETARDGASARIEQLSTKLDQSKEDAARVAELRERLDRMEKQASAQNAPAPAESRRDVGPEITGSLSQAPRGEEPRSLDARAQELDGRNLAAREPAQPEVASRDAGGQIIRNWTVREVYRGVALLEGRRGMIEVVRGARAPGIGRVRSIERRDGQWVVVTDRGLVLERQEL</sequence>
<dbReference type="Proteomes" id="UP000289708">
    <property type="component" value="Unassembled WGS sequence"/>
</dbReference>
<proteinExistence type="predicted"/>
<dbReference type="EMBL" id="RYFI01000006">
    <property type="protein sequence ID" value="RXF73986.1"/>
    <property type="molecule type" value="Genomic_DNA"/>
</dbReference>
<feature type="region of interest" description="Disordered" evidence="1">
    <location>
        <begin position="202"/>
        <end position="244"/>
    </location>
</feature>
<feature type="compositionally biased region" description="Basic and acidic residues" evidence="1">
    <location>
        <begin position="26"/>
        <end position="37"/>
    </location>
</feature>
<dbReference type="RefSeq" id="WP_128777058.1">
    <property type="nucleotide sequence ID" value="NZ_RYFI01000006.1"/>
</dbReference>
<gene>
    <name evidence="2" type="ORF">EK403_08445</name>
</gene>
<dbReference type="OrthoDB" id="7926359at2"/>
<dbReference type="AlphaFoldDB" id="A0A4Q0MLP8"/>
<accession>A0A4Q0MLP8</accession>
<evidence type="ECO:0000313" key="2">
    <source>
        <dbReference type="EMBL" id="RXF73986.1"/>
    </source>
</evidence>
<name>A0A4Q0MLP8_9HYPH</name>
<organism evidence="2 3">
    <name type="scientific">Hansschlegelia zhihuaiae</name>
    <dbReference type="NCBI Taxonomy" id="405005"/>
    <lineage>
        <taxon>Bacteria</taxon>
        <taxon>Pseudomonadati</taxon>
        <taxon>Pseudomonadota</taxon>
        <taxon>Alphaproteobacteria</taxon>
        <taxon>Hyphomicrobiales</taxon>
        <taxon>Methylopilaceae</taxon>
        <taxon>Hansschlegelia</taxon>
    </lineage>
</organism>
<comment type="caution">
    <text evidence="2">The sequence shown here is derived from an EMBL/GenBank/DDBJ whole genome shotgun (WGS) entry which is preliminary data.</text>
</comment>
<keyword evidence="3" id="KW-1185">Reference proteome</keyword>
<dbReference type="Gene3D" id="1.10.287.1490">
    <property type="match status" value="1"/>
</dbReference>
<feature type="region of interest" description="Disordered" evidence="1">
    <location>
        <begin position="26"/>
        <end position="46"/>
    </location>
</feature>